<evidence type="ECO:0000256" key="1">
    <source>
        <dbReference type="SAM" id="MobiDB-lite"/>
    </source>
</evidence>
<feature type="compositionally biased region" description="Basic residues" evidence="1">
    <location>
        <begin position="296"/>
        <end position="307"/>
    </location>
</feature>
<accession>A0ABW0BHD4</accession>
<organism evidence="3 4">
    <name type="scientific">Nocardioides taihuensis</name>
    <dbReference type="NCBI Taxonomy" id="1835606"/>
    <lineage>
        <taxon>Bacteria</taxon>
        <taxon>Bacillati</taxon>
        <taxon>Actinomycetota</taxon>
        <taxon>Actinomycetes</taxon>
        <taxon>Propionibacteriales</taxon>
        <taxon>Nocardioidaceae</taxon>
        <taxon>Nocardioides</taxon>
    </lineage>
</organism>
<dbReference type="RefSeq" id="WP_378588737.1">
    <property type="nucleotide sequence ID" value="NZ_JBHSKD010000007.1"/>
</dbReference>
<evidence type="ECO:0000313" key="3">
    <source>
        <dbReference type="EMBL" id="MFC5176422.1"/>
    </source>
</evidence>
<protein>
    <submittedName>
        <fullName evidence="3">DUF222 domain-containing protein</fullName>
    </submittedName>
</protein>
<comment type="caution">
    <text evidence="3">The sequence shown here is derived from an EMBL/GenBank/DDBJ whole genome shotgun (WGS) entry which is preliminary data.</text>
</comment>
<gene>
    <name evidence="3" type="ORF">ACFPGP_07050</name>
</gene>
<name>A0ABW0BHD4_9ACTN</name>
<evidence type="ECO:0000313" key="4">
    <source>
        <dbReference type="Proteomes" id="UP001596087"/>
    </source>
</evidence>
<feature type="compositionally biased region" description="Basic residues" evidence="1">
    <location>
        <begin position="233"/>
        <end position="263"/>
    </location>
</feature>
<feature type="compositionally biased region" description="Basic and acidic residues" evidence="1">
    <location>
        <begin position="121"/>
        <end position="146"/>
    </location>
</feature>
<feature type="domain" description="DUF222" evidence="2">
    <location>
        <begin position="36"/>
        <end position="181"/>
    </location>
</feature>
<evidence type="ECO:0000259" key="2">
    <source>
        <dbReference type="Pfam" id="PF02720"/>
    </source>
</evidence>
<sequence>MHSEAALDPAESTWGDTVKALAGPGAPGILEFSVLEFAAALGMFSDWGAAYLGAAIELRHRLPRVWARVMAGDLQAWHARRIAEATLWLSPAAAAHVDRHLAPVAHQIRPTALDRLVEEAATRHDPDQLARRTEAATDRRGVHLDTSRTSLAGTVPLHGELDLPDALTLDEALAHGAAGLATLGSTESLDARRGTSVARGRGASPPGDGSARGPRPGSHTTDLGTPRRAAGPGRHHPHPRHRRDHPHLVRHRRPPGHQARHRPQPADPRRRLGGPRPHPRTRRPARPHLHLPLVHPTRRTLRHRPRPAVRTPADRRRPTTPRPCADDTTAPRPTPAGTSPCPPPAPACGAHPTASTCSATTPAPRLLSDPPGRPGHT</sequence>
<proteinExistence type="predicted"/>
<reference evidence="4" key="1">
    <citation type="journal article" date="2019" name="Int. J. Syst. Evol. Microbiol.">
        <title>The Global Catalogue of Microorganisms (GCM) 10K type strain sequencing project: providing services to taxonomists for standard genome sequencing and annotation.</title>
        <authorList>
            <consortium name="The Broad Institute Genomics Platform"/>
            <consortium name="The Broad Institute Genome Sequencing Center for Infectious Disease"/>
            <person name="Wu L."/>
            <person name="Ma J."/>
        </authorList>
    </citation>
    <scope>NUCLEOTIDE SEQUENCE [LARGE SCALE GENOMIC DNA]</scope>
    <source>
        <strain evidence="4">DFY41</strain>
    </source>
</reference>
<feature type="compositionally biased region" description="Low complexity" evidence="1">
    <location>
        <begin position="347"/>
        <end position="364"/>
    </location>
</feature>
<feature type="compositionally biased region" description="Basic residues" evidence="1">
    <location>
        <begin position="271"/>
        <end position="289"/>
    </location>
</feature>
<dbReference type="EMBL" id="JBHSKD010000007">
    <property type="protein sequence ID" value="MFC5176422.1"/>
    <property type="molecule type" value="Genomic_DNA"/>
</dbReference>
<feature type="region of interest" description="Disordered" evidence="1">
    <location>
        <begin position="186"/>
        <end position="377"/>
    </location>
</feature>
<keyword evidence="4" id="KW-1185">Reference proteome</keyword>
<dbReference type="Pfam" id="PF02720">
    <property type="entry name" value="DUF222"/>
    <property type="match status" value="1"/>
</dbReference>
<feature type="compositionally biased region" description="Low complexity" evidence="1">
    <location>
        <begin position="322"/>
        <end position="339"/>
    </location>
</feature>
<dbReference type="Proteomes" id="UP001596087">
    <property type="component" value="Unassembled WGS sequence"/>
</dbReference>
<feature type="region of interest" description="Disordered" evidence="1">
    <location>
        <begin position="121"/>
        <end position="147"/>
    </location>
</feature>
<dbReference type="InterPro" id="IPR003870">
    <property type="entry name" value="DUF222"/>
</dbReference>